<feature type="compositionally biased region" description="Basic and acidic residues" evidence="1">
    <location>
        <begin position="37"/>
        <end position="50"/>
    </location>
</feature>
<sequence>MAKITMDIPTKIGPKPAPPRRSSTDNSAIQISKPKTTTRDHIRASSDSHHAITVQPKKIEPRPGPLRRYSIGPDKIDPKTSPPRRYSTGNSGIKISEPKPTPNYLRASTGSCHDICKYGIKYEFRTKSRSLAPPPPPLAPKRDQNVNIMRDERSVKNYKGKKALQRKQPFGTKSTFTHQSAVRQPNKTFLKRSNNIQNSKTSVVSSVKVPRASKSLPGTNVEIKNRVKNSMAAVNTSYEDVPEKIIHVIEPENENQSNFSSSSSNENKNLDLSAENRINATTRDRRVVIPEEKDSSYPRKLKFWKGKILEIQNANDDYMEKKRLRKVVCDGKLVHMNDGFIRAALRRQGMQTRNSPVGLMNSVIEETATKLVQMRKSKVEALVGAFECVINLQDTETSRTTSTAL</sequence>
<evidence type="ECO:0000313" key="4">
    <source>
        <dbReference type="Proteomes" id="UP000826271"/>
    </source>
</evidence>
<accession>A0AAV6Y179</accession>
<evidence type="ECO:0000313" key="3">
    <source>
        <dbReference type="EMBL" id="KAG8388724.1"/>
    </source>
</evidence>
<dbReference type="Pfam" id="PF07839">
    <property type="entry name" value="CaM_binding"/>
    <property type="match status" value="1"/>
</dbReference>
<dbReference type="Proteomes" id="UP000826271">
    <property type="component" value="Unassembled WGS sequence"/>
</dbReference>
<organism evidence="3 4">
    <name type="scientific">Buddleja alternifolia</name>
    <dbReference type="NCBI Taxonomy" id="168488"/>
    <lineage>
        <taxon>Eukaryota</taxon>
        <taxon>Viridiplantae</taxon>
        <taxon>Streptophyta</taxon>
        <taxon>Embryophyta</taxon>
        <taxon>Tracheophyta</taxon>
        <taxon>Spermatophyta</taxon>
        <taxon>Magnoliopsida</taxon>
        <taxon>eudicotyledons</taxon>
        <taxon>Gunneridae</taxon>
        <taxon>Pentapetalae</taxon>
        <taxon>asterids</taxon>
        <taxon>lamiids</taxon>
        <taxon>Lamiales</taxon>
        <taxon>Scrophulariaceae</taxon>
        <taxon>Buddlejeae</taxon>
        <taxon>Buddleja</taxon>
    </lineage>
</organism>
<dbReference type="PANTHER" id="PTHR33349">
    <property type="entry name" value="EMB|CAB62594.1"/>
    <property type="match status" value="1"/>
</dbReference>
<name>A0AAV6Y179_9LAMI</name>
<gene>
    <name evidence="3" type="ORF">BUALT_Bualt02G0155100</name>
</gene>
<dbReference type="AlphaFoldDB" id="A0AAV6Y179"/>
<evidence type="ECO:0000259" key="2">
    <source>
        <dbReference type="SMART" id="SM01054"/>
    </source>
</evidence>
<evidence type="ECO:0000256" key="1">
    <source>
        <dbReference type="SAM" id="MobiDB-lite"/>
    </source>
</evidence>
<feature type="region of interest" description="Disordered" evidence="1">
    <location>
        <begin position="253"/>
        <end position="277"/>
    </location>
</feature>
<reference evidence="3" key="1">
    <citation type="submission" date="2019-10" db="EMBL/GenBank/DDBJ databases">
        <authorList>
            <person name="Zhang R."/>
            <person name="Pan Y."/>
            <person name="Wang J."/>
            <person name="Ma R."/>
            <person name="Yu S."/>
        </authorList>
    </citation>
    <scope>NUCLEOTIDE SEQUENCE</scope>
    <source>
        <strain evidence="3">LA-IB0</strain>
        <tissue evidence="3">Leaf</tissue>
    </source>
</reference>
<feature type="domain" description="Calmodulin-binding" evidence="2">
    <location>
        <begin position="276"/>
        <end position="391"/>
    </location>
</feature>
<dbReference type="PANTHER" id="PTHR33349:SF1">
    <property type="entry name" value="EMB|CAB62594.1"/>
    <property type="match status" value="1"/>
</dbReference>
<dbReference type="EMBL" id="WHWC01000002">
    <property type="protein sequence ID" value="KAG8388724.1"/>
    <property type="molecule type" value="Genomic_DNA"/>
</dbReference>
<feature type="region of interest" description="Disordered" evidence="1">
    <location>
        <begin position="1"/>
        <end position="102"/>
    </location>
</feature>
<protein>
    <recommendedName>
        <fullName evidence="2">Calmodulin-binding domain-containing protein</fullName>
    </recommendedName>
</protein>
<feature type="compositionally biased region" description="Low complexity" evidence="1">
    <location>
        <begin position="254"/>
        <end position="267"/>
    </location>
</feature>
<comment type="caution">
    <text evidence="3">The sequence shown here is derived from an EMBL/GenBank/DDBJ whole genome shotgun (WGS) entry which is preliminary data.</text>
</comment>
<dbReference type="GO" id="GO:0005516">
    <property type="term" value="F:calmodulin binding"/>
    <property type="evidence" value="ECO:0007669"/>
    <property type="project" value="InterPro"/>
</dbReference>
<keyword evidence="4" id="KW-1185">Reference proteome</keyword>
<feature type="compositionally biased region" description="Polar residues" evidence="1">
    <location>
        <begin position="24"/>
        <end position="35"/>
    </location>
</feature>
<dbReference type="InterPro" id="IPR012417">
    <property type="entry name" value="CaM-bd_dom_pln"/>
</dbReference>
<dbReference type="SMART" id="SM01054">
    <property type="entry name" value="CaM_binding"/>
    <property type="match status" value="1"/>
</dbReference>
<proteinExistence type="predicted"/>